<dbReference type="InterPro" id="IPR011009">
    <property type="entry name" value="Kinase-like_dom_sf"/>
</dbReference>
<dbReference type="SUPFAM" id="SSF56112">
    <property type="entry name" value="Protein kinase-like (PK-like)"/>
    <property type="match status" value="1"/>
</dbReference>
<keyword evidence="5" id="KW-0067">ATP-binding</keyword>
<dbReference type="PANTHER" id="PTHR24348">
    <property type="entry name" value="SERINE/THREONINE-PROTEIN KINASE UNC-51-RELATED"/>
    <property type="match status" value="1"/>
</dbReference>
<reference evidence="7 8" key="1">
    <citation type="submission" date="2021-06" db="EMBL/GenBank/DDBJ databases">
        <authorList>
            <person name="Kallberg Y."/>
            <person name="Tangrot J."/>
            <person name="Rosling A."/>
        </authorList>
    </citation>
    <scope>NUCLEOTIDE SEQUENCE [LARGE SCALE GENOMIC DNA]</scope>
    <source>
        <strain evidence="7 8">120-4 pot B 10/14</strain>
    </source>
</reference>
<evidence type="ECO:0000259" key="6">
    <source>
        <dbReference type="PROSITE" id="PS50011"/>
    </source>
</evidence>
<feature type="domain" description="Protein kinase" evidence="6">
    <location>
        <begin position="50"/>
        <end position="217"/>
    </location>
</feature>
<dbReference type="Proteomes" id="UP000789901">
    <property type="component" value="Unassembled WGS sequence"/>
</dbReference>
<evidence type="ECO:0000313" key="8">
    <source>
        <dbReference type="Proteomes" id="UP000789901"/>
    </source>
</evidence>
<dbReference type="PANTHER" id="PTHR24348:SF22">
    <property type="entry name" value="NON-SPECIFIC SERINE_THREONINE PROTEIN KINASE"/>
    <property type="match status" value="1"/>
</dbReference>
<accession>A0ABN7WDM5</accession>
<dbReference type="EMBL" id="CAJVQB010038073">
    <property type="protein sequence ID" value="CAG8825865.1"/>
    <property type="molecule type" value="Genomic_DNA"/>
</dbReference>
<feature type="non-terminal residue" evidence="7">
    <location>
        <position position="217"/>
    </location>
</feature>
<evidence type="ECO:0000256" key="5">
    <source>
        <dbReference type="ARBA" id="ARBA00022840"/>
    </source>
</evidence>
<proteinExistence type="predicted"/>
<evidence type="ECO:0000256" key="2">
    <source>
        <dbReference type="ARBA" id="ARBA00022679"/>
    </source>
</evidence>
<dbReference type="Pfam" id="PF07714">
    <property type="entry name" value="PK_Tyr_Ser-Thr"/>
    <property type="match status" value="1"/>
</dbReference>
<dbReference type="PROSITE" id="PS50011">
    <property type="entry name" value="PROTEIN_KINASE_DOM"/>
    <property type="match status" value="1"/>
</dbReference>
<comment type="caution">
    <text evidence="7">The sequence shown here is derived from an EMBL/GenBank/DDBJ whole genome shotgun (WGS) entry which is preliminary data.</text>
</comment>
<keyword evidence="3" id="KW-0547">Nucleotide-binding</keyword>
<dbReference type="InterPro" id="IPR001245">
    <property type="entry name" value="Ser-Thr/Tyr_kinase_cat_dom"/>
</dbReference>
<organism evidence="7 8">
    <name type="scientific">Gigaspora margarita</name>
    <dbReference type="NCBI Taxonomy" id="4874"/>
    <lineage>
        <taxon>Eukaryota</taxon>
        <taxon>Fungi</taxon>
        <taxon>Fungi incertae sedis</taxon>
        <taxon>Mucoromycota</taxon>
        <taxon>Glomeromycotina</taxon>
        <taxon>Glomeromycetes</taxon>
        <taxon>Diversisporales</taxon>
        <taxon>Gigasporaceae</taxon>
        <taxon>Gigaspora</taxon>
    </lineage>
</organism>
<evidence type="ECO:0000256" key="1">
    <source>
        <dbReference type="ARBA" id="ARBA00012513"/>
    </source>
</evidence>
<protein>
    <recommendedName>
        <fullName evidence="1">non-specific serine/threonine protein kinase</fullName>
        <ecNumber evidence="1">2.7.11.1</ecNumber>
    </recommendedName>
</protein>
<evidence type="ECO:0000256" key="4">
    <source>
        <dbReference type="ARBA" id="ARBA00022777"/>
    </source>
</evidence>
<dbReference type="Gene3D" id="1.10.510.10">
    <property type="entry name" value="Transferase(Phosphotransferase) domain 1"/>
    <property type="match status" value="1"/>
</dbReference>
<dbReference type="EC" id="2.7.11.1" evidence="1"/>
<dbReference type="InterPro" id="IPR045269">
    <property type="entry name" value="Atg1-like"/>
</dbReference>
<name>A0ABN7WDM5_GIGMA</name>
<keyword evidence="4" id="KW-0418">Kinase</keyword>
<sequence length="217" mass="25714">EPTGDSCYCNFCNQIRLSGNEVIDKWLIQVNKSINIAFLDCFEFISYKQFSNINFLAEGGFSKIYKATCIDSIKKEWNSRKQNFHYDNNRDVILKSFNNSANFNFLNELENYLECMKSHYPFSNYKVSNYLCIIQVFQTKNFMIVIEYAKNGDLHKFISKKFYTLSWYEKLRILQDIAYGIKRIHGKQIIHQDLYPSNILVYNKCERSYTKIGDFGI</sequence>
<evidence type="ECO:0000256" key="3">
    <source>
        <dbReference type="ARBA" id="ARBA00022741"/>
    </source>
</evidence>
<evidence type="ECO:0000313" key="7">
    <source>
        <dbReference type="EMBL" id="CAG8825865.1"/>
    </source>
</evidence>
<feature type="non-terminal residue" evidence="7">
    <location>
        <position position="1"/>
    </location>
</feature>
<keyword evidence="8" id="KW-1185">Reference proteome</keyword>
<keyword evidence="2" id="KW-0808">Transferase</keyword>
<dbReference type="InterPro" id="IPR000719">
    <property type="entry name" value="Prot_kinase_dom"/>
</dbReference>
<gene>
    <name evidence="7" type="ORF">GMARGA_LOCUS28955</name>
</gene>